<dbReference type="AlphaFoldDB" id="A0A7C5VEY5"/>
<accession>A0A7C5VEY5</accession>
<dbReference type="EMBL" id="DRXE01000067">
    <property type="protein sequence ID" value="HHM67448.1"/>
    <property type="molecule type" value="Genomic_DNA"/>
</dbReference>
<proteinExistence type="predicted"/>
<comment type="caution">
    <text evidence="1">The sequence shown here is derived from an EMBL/GenBank/DDBJ whole genome shotgun (WGS) entry which is preliminary data.</text>
</comment>
<reference evidence="1" key="1">
    <citation type="journal article" date="2020" name="mSystems">
        <title>Genome- and Community-Level Interaction Insights into Carbon Utilization and Element Cycling Functions of Hydrothermarchaeota in Hydrothermal Sediment.</title>
        <authorList>
            <person name="Zhou Z."/>
            <person name="Liu Y."/>
            <person name="Xu W."/>
            <person name="Pan J."/>
            <person name="Luo Z.H."/>
            <person name="Li M."/>
        </authorList>
    </citation>
    <scope>NUCLEOTIDE SEQUENCE [LARGE SCALE GENOMIC DNA]</scope>
    <source>
        <strain evidence="1">SpSt-1071</strain>
    </source>
</reference>
<gene>
    <name evidence="1" type="ORF">ENM28_01775</name>
</gene>
<organism evidence="1">
    <name type="scientific">Thermus caliditerrae</name>
    <dbReference type="NCBI Taxonomy" id="1330700"/>
    <lineage>
        <taxon>Bacteria</taxon>
        <taxon>Thermotogati</taxon>
        <taxon>Deinococcota</taxon>
        <taxon>Deinococci</taxon>
        <taxon>Thermales</taxon>
        <taxon>Thermaceae</taxon>
        <taxon>Thermus</taxon>
    </lineage>
</organism>
<name>A0A7C5VEY5_9DEIN</name>
<sequence>MRPEDIHQAHQPGAGPGPKWDLALAARAELDRQMGLVVQANLRSGELALRAAASLPLPQEARALLGGLGDVMAAAALRVRGGEPPSLTFGLPSRIPWTGPNLAPQAAREVLELAARVAERAEDPLGRGAAALLREGVRLASGARRDFKVEVALPLAQRVAFRGLLDLGRKEAGVAARLPGLEVRLGSRGFALSWRMERLQLALVAGWGARRQGWR</sequence>
<evidence type="ECO:0000313" key="1">
    <source>
        <dbReference type="EMBL" id="HHM67448.1"/>
    </source>
</evidence>
<protein>
    <submittedName>
        <fullName evidence="1">Uncharacterized protein</fullName>
    </submittedName>
</protein>